<accession>A0A2A6BDP0</accession>
<dbReference type="EnsemblMetazoa" id="PPA07501.1">
    <property type="protein sequence ID" value="PPA07501.1"/>
    <property type="gene ID" value="WBGene00097055"/>
</dbReference>
<proteinExistence type="predicted"/>
<organism evidence="1 2">
    <name type="scientific">Pristionchus pacificus</name>
    <name type="common">Parasitic nematode worm</name>
    <dbReference type="NCBI Taxonomy" id="54126"/>
    <lineage>
        <taxon>Eukaryota</taxon>
        <taxon>Metazoa</taxon>
        <taxon>Ecdysozoa</taxon>
        <taxon>Nematoda</taxon>
        <taxon>Chromadorea</taxon>
        <taxon>Rhabditida</taxon>
        <taxon>Rhabditina</taxon>
        <taxon>Diplogasteromorpha</taxon>
        <taxon>Diplogasteroidea</taxon>
        <taxon>Neodiplogasteridae</taxon>
        <taxon>Pristionchus</taxon>
    </lineage>
</organism>
<reference evidence="1" key="2">
    <citation type="submission" date="2022-06" db="UniProtKB">
        <authorList>
            <consortium name="EnsemblMetazoa"/>
        </authorList>
    </citation>
    <scope>IDENTIFICATION</scope>
    <source>
        <strain evidence="1">PS312</strain>
    </source>
</reference>
<reference evidence="2" key="1">
    <citation type="journal article" date="2008" name="Nat. Genet.">
        <title>The Pristionchus pacificus genome provides a unique perspective on nematode lifestyle and parasitism.</title>
        <authorList>
            <person name="Dieterich C."/>
            <person name="Clifton S.W."/>
            <person name="Schuster L.N."/>
            <person name="Chinwalla A."/>
            <person name="Delehaunty K."/>
            <person name="Dinkelacker I."/>
            <person name="Fulton L."/>
            <person name="Fulton R."/>
            <person name="Godfrey J."/>
            <person name="Minx P."/>
            <person name="Mitreva M."/>
            <person name="Roeseler W."/>
            <person name="Tian H."/>
            <person name="Witte H."/>
            <person name="Yang S.P."/>
            <person name="Wilson R.K."/>
            <person name="Sommer R.J."/>
        </authorList>
    </citation>
    <scope>NUCLEOTIDE SEQUENCE [LARGE SCALE GENOMIC DNA]</scope>
    <source>
        <strain evidence="2">PS312</strain>
    </source>
</reference>
<protein>
    <submittedName>
        <fullName evidence="1">Uncharacterized protein</fullName>
    </submittedName>
</protein>
<name>A0A2A6BDP0_PRIPA</name>
<keyword evidence="2" id="KW-1185">Reference proteome</keyword>
<dbReference type="Proteomes" id="UP000005239">
    <property type="component" value="Unassembled WGS sequence"/>
</dbReference>
<evidence type="ECO:0000313" key="2">
    <source>
        <dbReference type="Proteomes" id="UP000005239"/>
    </source>
</evidence>
<evidence type="ECO:0000313" key="1">
    <source>
        <dbReference type="EnsemblMetazoa" id="PPA07501.1"/>
    </source>
</evidence>
<accession>A0A8R1YAZ2</accession>
<sequence>MVKKTRVSSASAEDVMKQREKAREMTAAILNSMSTKVNRKSKKQKIIKKNIRLEYAEKEMERVPPLIIKLEKKLSEEKIHNRS</sequence>
<gene>
    <name evidence="1" type="primary">WBGene00097055</name>
</gene>
<dbReference type="AlphaFoldDB" id="A0A2A6BDP0"/>